<reference evidence="1" key="1">
    <citation type="submission" date="2022-03" db="EMBL/GenBank/DDBJ databases">
        <authorList>
            <person name="Sayadi A."/>
        </authorList>
    </citation>
    <scope>NUCLEOTIDE SEQUENCE</scope>
</reference>
<keyword evidence="2" id="KW-1185">Reference proteome</keyword>
<dbReference type="PANTHER" id="PTHR33939">
    <property type="entry name" value="PROTEIN CBG22215"/>
    <property type="match status" value="1"/>
</dbReference>
<protein>
    <submittedName>
        <fullName evidence="1">Uncharacterized protein</fullName>
    </submittedName>
</protein>
<accession>A0A9P0Q473</accession>
<dbReference type="PANTHER" id="PTHR33939:SF1">
    <property type="entry name" value="DUF4371 DOMAIN-CONTAINING PROTEIN"/>
    <property type="match status" value="1"/>
</dbReference>
<sequence length="153" mass="17722">MTPYGGSQSVKKSEIQDWLRAKNIPFDTFMLKLQLLDLVKQHRAKYDKYIVDEMAKAHNKMVLRLPPYHCELNHSKIKSWCPRIKSQAFSKCTVEVLPEYLLLHHDTPTLSNSPTEKNCKALNPGSEQAEKWADCALSIYSETHYLDVHEHLV</sequence>
<dbReference type="AlphaFoldDB" id="A0A9P0Q473"/>
<comment type="caution">
    <text evidence="1">The sequence shown here is derived from an EMBL/GenBank/DDBJ whole genome shotgun (WGS) entry which is preliminary data.</text>
</comment>
<evidence type="ECO:0000313" key="2">
    <source>
        <dbReference type="Proteomes" id="UP001152888"/>
    </source>
</evidence>
<dbReference type="OrthoDB" id="10048767at2759"/>
<proteinExistence type="predicted"/>
<name>A0A9P0Q473_ACAOB</name>
<evidence type="ECO:0000313" key="1">
    <source>
        <dbReference type="EMBL" id="CAH2010034.1"/>
    </source>
</evidence>
<dbReference type="Proteomes" id="UP001152888">
    <property type="component" value="Unassembled WGS sequence"/>
</dbReference>
<dbReference type="EMBL" id="CAKOFQ010007938">
    <property type="protein sequence ID" value="CAH2010034.1"/>
    <property type="molecule type" value="Genomic_DNA"/>
</dbReference>
<organism evidence="1 2">
    <name type="scientific">Acanthoscelides obtectus</name>
    <name type="common">Bean weevil</name>
    <name type="synonym">Bruchus obtectus</name>
    <dbReference type="NCBI Taxonomy" id="200917"/>
    <lineage>
        <taxon>Eukaryota</taxon>
        <taxon>Metazoa</taxon>
        <taxon>Ecdysozoa</taxon>
        <taxon>Arthropoda</taxon>
        <taxon>Hexapoda</taxon>
        <taxon>Insecta</taxon>
        <taxon>Pterygota</taxon>
        <taxon>Neoptera</taxon>
        <taxon>Endopterygota</taxon>
        <taxon>Coleoptera</taxon>
        <taxon>Polyphaga</taxon>
        <taxon>Cucujiformia</taxon>
        <taxon>Chrysomeloidea</taxon>
        <taxon>Chrysomelidae</taxon>
        <taxon>Bruchinae</taxon>
        <taxon>Bruchini</taxon>
        <taxon>Acanthoscelides</taxon>
    </lineage>
</organism>
<gene>
    <name evidence="1" type="ORF">ACAOBT_LOCUS31270</name>
</gene>